<comment type="subcellular location">
    <subcellularLocation>
        <location evidence="1">Cell membrane</location>
        <topology evidence="1">Multi-pass membrane protein</topology>
    </subcellularLocation>
</comment>
<feature type="transmembrane region" description="Helical" evidence="7">
    <location>
        <begin position="199"/>
        <end position="218"/>
    </location>
</feature>
<evidence type="ECO:0000256" key="1">
    <source>
        <dbReference type="ARBA" id="ARBA00004651"/>
    </source>
</evidence>
<organism evidence="8 9">
    <name type="scientific">Kosakonia oryzendophytica</name>
    <dbReference type="NCBI Taxonomy" id="1005665"/>
    <lineage>
        <taxon>Bacteria</taxon>
        <taxon>Pseudomonadati</taxon>
        <taxon>Pseudomonadota</taxon>
        <taxon>Gammaproteobacteria</taxon>
        <taxon>Enterobacterales</taxon>
        <taxon>Enterobacteriaceae</taxon>
        <taxon>Kosakonia</taxon>
    </lineage>
</organism>
<dbReference type="GO" id="GO:0005886">
    <property type="term" value="C:plasma membrane"/>
    <property type="evidence" value="ECO:0007669"/>
    <property type="project" value="UniProtKB-SubCell"/>
</dbReference>
<evidence type="ECO:0000256" key="2">
    <source>
        <dbReference type="ARBA" id="ARBA00007543"/>
    </source>
</evidence>
<dbReference type="PIRSF" id="PIRSF000267">
    <property type="entry name" value="Cyt_oxidse_sub2"/>
    <property type="match status" value="1"/>
</dbReference>
<feature type="transmembrane region" description="Helical" evidence="7">
    <location>
        <begin position="230"/>
        <end position="248"/>
    </location>
</feature>
<dbReference type="GO" id="GO:0070069">
    <property type="term" value="C:cytochrome complex"/>
    <property type="evidence" value="ECO:0007669"/>
    <property type="project" value="TreeGrafter"/>
</dbReference>
<dbReference type="Proteomes" id="UP000198975">
    <property type="component" value="Unassembled WGS sequence"/>
</dbReference>
<feature type="transmembrane region" description="Helical" evidence="7">
    <location>
        <begin position="118"/>
        <end position="138"/>
    </location>
</feature>
<proteinExistence type="inferred from homology"/>
<gene>
    <name evidence="8" type="ORF">GA0061071_105183</name>
</gene>
<feature type="transmembrane region" description="Helical" evidence="7">
    <location>
        <begin position="301"/>
        <end position="325"/>
    </location>
</feature>
<accession>A0A1C4BMH0</accession>
<dbReference type="InterPro" id="IPR003317">
    <property type="entry name" value="Cyt-d_oxidase_su2"/>
</dbReference>
<dbReference type="AlphaFoldDB" id="A0A1C4BMH0"/>
<keyword evidence="9" id="KW-1185">Reference proteome</keyword>
<dbReference type="GO" id="GO:0009055">
    <property type="term" value="F:electron transfer activity"/>
    <property type="evidence" value="ECO:0007669"/>
    <property type="project" value="TreeGrafter"/>
</dbReference>
<dbReference type="RefSeq" id="WP_088237590.1">
    <property type="nucleotide sequence ID" value="NZ_FMAY01000005.1"/>
</dbReference>
<dbReference type="NCBIfam" id="TIGR00203">
    <property type="entry name" value="cydB"/>
    <property type="match status" value="1"/>
</dbReference>
<dbReference type="PANTHER" id="PTHR43141">
    <property type="entry name" value="CYTOCHROME BD2 SUBUNIT II"/>
    <property type="match status" value="1"/>
</dbReference>
<feature type="transmembrane region" description="Helical" evidence="7">
    <location>
        <begin position="74"/>
        <end position="97"/>
    </location>
</feature>
<comment type="similarity">
    <text evidence="2">Belongs to the cytochrome ubiquinol oxidase subunit 2 family.</text>
</comment>
<dbReference type="OrthoDB" id="9776710at2"/>
<dbReference type="PANTHER" id="PTHR43141:SF4">
    <property type="entry name" value="CYTOCHROME BD2 SUBUNIT II"/>
    <property type="match status" value="1"/>
</dbReference>
<keyword evidence="6 7" id="KW-0472">Membrane</keyword>
<feature type="transmembrane region" description="Helical" evidence="7">
    <location>
        <begin position="7"/>
        <end position="34"/>
    </location>
</feature>
<evidence type="ECO:0000256" key="7">
    <source>
        <dbReference type="SAM" id="Phobius"/>
    </source>
</evidence>
<evidence type="ECO:0000256" key="4">
    <source>
        <dbReference type="ARBA" id="ARBA00022692"/>
    </source>
</evidence>
<evidence type="ECO:0000313" key="9">
    <source>
        <dbReference type="Proteomes" id="UP000198975"/>
    </source>
</evidence>
<evidence type="ECO:0000256" key="5">
    <source>
        <dbReference type="ARBA" id="ARBA00022989"/>
    </source>
</evidence>
<evidence type="ECO:0000313" key="8">
    <source>
        <dbReference type="EMBL" id="SCC08119.1"/>
    </source>
</evidence>
<name>A0A1C4BMH0_9ENTR</name>
<dbReference type="Pfam" id="PF02322">
    <property type="entry name" value="Cyt_bd_oxida_II"/>
    <property type="match status" value="1"/>
</dbReference>
<evidence type="ECO:0000256" key="6">
    <source>
        <dbReference type="ARBA" id="ARBA00023136"/>
    </source>
</evidence>
<feature type="transmembrane region" description="Helical" evidence="7">
    <location>
        <begin position="158"/>
        <end position="179"/>
    </location>
</feature>
<reference evidence="9" key="1">
    <citation type="submission" date="2016-08" db="EMBL/GenBank/DDBJ databases">
        <authorList>
            <person name="Varghese N."/>
            <person name="Submissions Spin"/>
        </authorList>
    </citation>
    <scope>NUCLEOTIDE SEQUENCE [LARGE SCALE GENOMIC DNA]</scope>
    <source>
        <strain evidence="9">REICA_082</strain>
    </source>
</reference>
<feature type="transmembrane region" description="Helical" evidence="7">
    <location>
        <begin position="260"/>
        <end position="281"/>
    </location>
</feature>
<keyword evidence="4 7" id="KW-0812">Transmembrane</keyword>
<keyword evidence="3" id="KW-1003">Cell membrane</keyword>
<evidence type="ECO:0000256" key="3">
    <source>
        <dbReference type="ARBA" id="ARBA00022475"/>
    </source>
</evidence>
<protein>
    <submittedName>
        <fullName evidence="8">Cytochrome d ubiquinol oxidase subunit II</fullName>
    </submittedName>
</protein>
<dbReference type="GO" id="GO:0019646">
    <property type="term" value="P:aerobic electron transport chain"/>
    <property type="evidence" value="ECO:0007669"/>
    <property type="project" value="TreeGrafter"/>
</dbReference>
<dbReference type="GO" id="GO:0016682">
    <property type="term" value="F:oxidoreductase activity, acting on diphenols and related substances as donors, oxygen as acceptor"/>
    <property type="evidence" value="ECO:0007669"/>
    <property type="project" value="TreeGrafter"/>
</dbReference>
<keyword evidence="5 7" id="KW-1133">Transmembrane helix</keyword>
<dbReference type="EMBL" id="FMAY01000005">
    <property type="protein sequence ID" value="SCC08119.1"/>
    <property type="molecule type" value="Genomic_DNA"/>
</dbReference>
<sequence length="336" mass="37005">MGIDLSLIWFVIIVFATLMYIVMDGFDLGIGILFPLTRDADERDVMVNSVAPVWDGNETWLVLGGAGLFGAFPLAYAVIVDALTIPLTLMLLGLIFRGVAFEFRFKATPAHRPFWDKAFLSGSLLATFAQGVVVGAVINGFSVTGRSYSGGALDWLTPFTLFCGVGLVIAYALLGASWLVMKSNGPLQEKMRHASKRLLLALLAVIAVISLWTPLTHAAIADRWFSLPNLYFFSPVPLLVVALSLWLWRSLNNPDYHTLPFVQTLWLIFLGFSGLGISIWPHIIPPDITLWQAAAPAQSQGFMLVGALLIIPIILIYTLWSYYVFRGKVQPGEGYH</sequence>